<evidence type="ECO:0000256" key="5">
    <source>
        <dbReference type="ARBA" id="ARBA00022475"/>
    </source>
</evidence>
<keyword evidence="8" id="KW-0999">Mitochondrion inner membrane</keyword>
<accession>A0A6G0XES6</accession>
<keyword evidence="9" id="KW-0378">Hydrolase</keyword>
<evidence type="ECO:0000256" key="25">
    <source>
        <dbReference type="ARBA" id="ARBA00048074"/>
    </source>
</evidence>
<keyword evidence="12" id="KW-0443">Lipid metabolism</keyword>
<evidence type="ECO:0000256" key="9">
    <source>
        <dbReference type="ARBA" id="ARBA00022801"/>
    </source>
</evidence>
<dbReference type="GO" id="GO:0016787">
    <property type="term" value="F:hydrolase activity"/>
    <property type="evidence" value="ECO:0007669"/>
    <property type="project" value="UniProtKB-KW"/>
</dbReference>
<keyword evidence="13" id="KW-0496">Mitochondrion</keyword>
<evidence type="ECO:0000256" key="15">
    <source>
        <dbReference type="ARBA" id="ARBA00023273"/>
    </source>
</evidence>
<feature type="compositionally biased region" description="Polar residues" evidence="27">
    <location>
        <begin position="30"/>
        <end position="42"/>
    </location>
</feature>
<evidence type="ECO:0000256" key="7">
    <source>
        <dbReference type="ARBA" id="ARBA00022703"/>
    </source>
</evidence>
<comment type="catalytic activity">
    <reaction evidence="16">
        <text>(5Z,8Z,11Z,14Z)-eicosatetraenoyl-CoA + H2O = (5Z,8Z,11Z,14Z)-eicosatetraenoate + CoA + H(+)</text>
        <dbReference type="Rhea" id="RHEA:40151"/>
        <dbReference type="ChEBI" id="CHEBI:15377"/>
        <dbReference type="ChEBI" id="CHEBI:15378"/>
        <dbReference type="ChEBI" id="CHEBI:32395"/>
        <dbReference type="ChEBI" id="CHEBI:57287"/>
        <dbReference type="ChEBI" id="CHEBI:57368"/>
    </reaction>
    <physiologicalReaction direction="left-to-right" evidence="16">
        <dbReference type="Rhea" id="RHEA:40152"/>
    </physiologicalReaction>
</comment>
<keyword evidence="14" id="KW-0472">Membrane</keyword>
<dbReference type="EMBL" id="VJMJ01000071">
    <property type="protein sequence ID" value="KAF0738671.1"/>
    <property type="molecule type" value="Genomic_DNA"/>
</dbReference>
<organism evidence="29 30">
    <name type="scientific">Aphanomyces euteiches</name>
    <dbReference type="NCBI Taxonomy" id="100861"/>
    <lineage>
        <taxon>Eukaryota</taxon>
        <taxon>Sar</taxon>
        <taxon>Stramenopiles</taxon>
        <taxon>Oomycota</taxon>
        <taxon>Saprolegniomycetes</taxon>
        <taxon>Saprolegniales</taxon>
        <taxon>Verrucalvaceae</taxon>
        <taxon>Aphanomyces</taxon>
    </lineage>
</organism>
<dbReference type="GO" id="GO:0032587">
    <property type="term" value="C:ruffle membrane"/>
    <property type="evidence" value="ECO:0007669"/>
    <property type="project" value="UniProtKB-SubCell"/>
</dbReference>
<comment type="caution">
    <text evidence="29">The sequence shown here is derived from an EMBL/GenBank/DDBJ whole genome shotgun (WGS) entry which is preliminary data.</text>
</comment>
<comment type="catalytic activity">
    <reaction evidence="24">
        <text>decanoyl-CoA + H2O = decanoate + CoA + H(+)</text>
        <dbReference type="Rhea" id="RHEA:40059"/>
        <dbReference type="ChEBI" id="CHEBI:15377"/>
        <dbReference type="ChEBI" id="CHEBI:15378"/>
        <dbReference type="ChEBI" id="CHEBI:27689"/>
        <dbReference type="ChEBI" id="CHEBI:57287"/>
        <dbReference type="ChEBI" id="CHEBI:61430"/>
    </reaction>
    <physiologicalReaction direction="left-to-right" evidence="24">
        <dbReference type="Rhea" id="RHEA:40060"/>
    </physiologicalReaction>
</comment>
<dbReference type="AlphaFoldDB" id="A0A6G0XES6"/>
<evidence type="ECO:0000256" key="8">
    <source>
        <dbReference type="ARBA" id="ARBA00022792"/>
    </source>
</evidence>
<evidence type="ECO:0000256" key="21">
    <source>
        <dbReference type="ARBA" id="ARBA00043210"/>
    </source>
</evidence>
<evidence type="ECO:0000256" key="20">
    <source>
        <dbReference type="ARBA" id="ARBA00040123"/>
    </source>
</evidence>
<dbReference type="CDD" id="cd03443">
    <property type="entry name" value="PaaI_thioesterase"/>
    <property type="match status" value="1"/>
</dbReference>
<comment type="catalytic activity">
    <reaction evidence="25">
        <text>dodecanoyl-CoA + H2O = dodecanoate + CoA + H(+)</text>
        <dbReference type="Rhea" id="RHEA:30135"/>
        <dbReference type="ChEBI" id="CHEBI:15377"/>
        <dbReference type="ChEBI" id="CHEBI:15378"/>
        <dbReference type="ChEBI" id="CHEBI:18262"/>
        <dbReference type="ChEBI" id="CHEBI:57287"/>
        <dbReference type="ChEBI" id="CHEBI:57375"/>
    </reaction>
    <physiologicalReaction direction="left-to-right" evidence="25">
        <dbReference type="Rhea" id="RHEA:30136"/>
    </physiologicalReaction>
</comment>
<feature type="domain" description="Thioesterase" evidence="28">
    <location>
        <begin position="124"/>
        <end position="185"/>
    </location>
</feature>
<comment type="catalytic activity">
    <reaction evidence="23">
        <text>hexadecanoyl-CoA + H2O = hexadecanoate + CoA + H(+)</text>
        <dbReference type="Rhea" id="RHEA:16645"/>
        <dbReference type="ChEBI" id="CHEBI:7896"/>
        <dbReference type="ChEBI" id="CHEBI:15377"/>
        <dbReference type="ChEBI" id="CHEBI:15378"/>
        <dbReference type="ChEBI" id="CHEBI:57287"/>
        <dbReference type="ChEBI" id="CHEBI:57379"/>
        <dbReference type="EC" id="3.1.2.2"/>
    </reaction>
    <physiologicalReaction direction="left-to-right" evidence="23">
        <dbReference type="Rhea" id="RHEA:16646"/>
    </physiologicalReaction>
</comment>
<evidence type="ECO:0000256" key="3">
    <source>
        <dbReference type="ARBA" id="ARBA00004632"/>
    </source>
</evidence>
<evidence type="ECO:0000256" key="24">
    <source>
        <dbReference type="ARBA" id="ARBA00047969"/>
    </source>
</evidence>
<dbReference type="Gene3D" id="3.10.129.10">
    <property type="entry name" value="Hotdog Thioesterase"/>
    <property type="match status" value="1"/>
</dbReference>
<evidence type="ECO:0000256" key="10">
    <source>
        <dbReference type="ARBA" id="ARBA00022832"/>
    </source>
</evidence>
<keyword evidence="5" id="KW-1003">Cell membrane</keyword>
<comment type="catalytic activity">
    <reaction evidence="26">
        <text>tetradecanoyl-CoA + H2O = tetradecanoate + CoA + H(+)</text>
        <dbReference type="Rhea" id="RHEA:40119"/>
        <dbReference type="ChEBI" id="CHEBI:15377"/>
        <dbReference type="ChEBI" id="CHEBI:15378"/>
        <dbReference type="ChEBI" id="CHEBI:30807"/>
        <dbReference type="ChEBI" id="CHEBI:57287"/>
        <dbReference type="ChEBI" id="CHEBI:57385"/>
    </reaction>
    <physiologicalReaction direction="left-to-right" evidence="26">
        <dbReference type="Rhea" id="RHEA:40120"/>
    </physiologicalReaction>
</comment>
<dbReference type="GO" id="GO:0006631">
    <property type="term" value="P:fatty acid metabolic process"/>
    <property type="evidence" value="ECO:0007669"/>
    <property type="project" value="UniProtKB-KW"/>
</dbReference>
<dbReference type="VEuPathDB" id="FungiDB:AeMF1_014565"/>
<dbReference type="InterPro" id="IPR029069">
    <property type="entry name" value="HotDog_dom_sf"/>
</dbReference>
<dbReference type="GO" id="GO:0005758">
    <property type="term" value="C:mitochondrial intermembrane space"/>
    <property type="evidence" value="ECO:0007669"/>
    <property type="project" value="UniProtKB-SubCell"/>
</dbReference>
<evidence type="ECO:0000313" key="29">
    <source>
        <dbReference type="EMBL" id="KAF0738671.1"/>
    </source>
</evidence>
<keyword evidence="11" id="KW-0809">Transit peptide</keyword>
<dbReference type="GO" id="GO:0005743">
    <property type="term" value="C:mitochondrial inner membrane"/>
    <property type="evidence" value="ECO:0007669"/>
    <property type="project" value="UniProtKB-SubCell"/>
</dbReference>
<comment type="similarity">
    <text evidence="18">Belongs to the THEM4/THEM5 thioesterase family.</text>
</comment>
<dbReference type="PANTHER" id="PTHR12418:SF19">
    <property type="entry name" value="ACYL-COENZYME A THIOESTERASE THEM4"/>
    <property type="match status" value="1"/>
</dbReference>
<protein>
    <recommendedName>
        <fullName evidence="20">Acyl-coenzyme A thioesterase THEM4</fullName>
        <ecNumber evidence="19">3.1.2.2</ecNumber>
    </recommendedName>
    <alternativeName>
        <fullName evidence="21">Thioesterase superfamily member 4</fullName>
    </alternativeName>
</protein>
<sequence length="203" mass="22305">MLVRCIGSPVLRRFPGRLPVAHGKEAKRMGSSNSFIPESSGQPPLETPSKIVDIANDQAYVTLTRQSIWTNPAIPTYRSRPAKDFFFSRLLANGQYEALQLFGHESKLNTVAWVHFGDELCSGQGIVHGGCLSTVFDEMLGATLIWATERAAVTASLTVNFRRSFPAGRSALFYTDVDKIDGRKVCLSNCTFPSVNLVNPPIQ</sequence>
<evidence type="ECO:0000256" key="19">
    <source>
        <dbReference type="ARBA" id="ARBA00038848"/>
    </source>
</evidence>
<dbReference type="InterPro" id="IPR052365">
    <property type="entry name" value="THEM4/THEM5_acyl-CoA_thioest"/>
</dbReference>
<dbReference type="Pfam" id="PF03061">
    <property type="entry name" value="4HBT"/>
    <property type="match status" value="1"/>
</dbReference>
<feature type="region of interest" description="Disordered" evidence="27">
    <location>
        <begin position="25"/>
        <end position="46"/>
    </location>
</feature>
<keyword evidence="30" id="KW-1185">Reference proteome</keyword>
<reference evidence="29 30" key="1">
    <citation type="submission" date="2019-07" db="EMBL/GenBank/DDBJ databases">
        <title>Genomics analysis of Aphanomyces spp. identifies a new class of oomycete effector associated with host adaptation.</title>
        <authorList>
            <person name="Gaulin E."/>
        </authorList>
    </citation>
    <scope>NUCLEOTIDE SEQUENCE [LARGE SCALE GENOMIC DNA]</scope>
    <source>
        <strain evidence="29 30">ATCC 201684</strain>
    </source>
</reference>
<dbReference type="Proteomes" id="UP000481153">
    <property type="component" value="Unassembled WGS sequence"/>
</dbReference>
<gene>
    <name evidence="29" type="ORF">Ae201684_005598</name>
</gene>
<evidence type="ECO:0000256" key="11">
    <source>
        <dbReference type="ARBA" id="ARBA00022946"/>
    </source>
</evidence>
<evidence type="ECO:0000256" key="2">
    <source>
        <dbReference type="ARBA" id="ARBA00004569"/>
    </source>
</evidence>
<evidence type="ECO:0000256" key="23">
    <source>
        <dbReference type="ARBA" id="ARBA00047734"/>
    </source>
</evidence>
<comment type="subcellular location">
    <subcellularLocation>
        <location evidence="3">Cell projection</location>
        <location evidence="3">Ruffle membrane</location>
    </subcellularLocation>
    <subcellularLocation>
        <location evidence="1">Cytoplasm</location>
    </subcellularLocation>
    <subcellularLocation>
        <location evidence="4">Mitochondrion inner membrane</location>
        <topology evidence="4">Peripheral membrane protein</topology>
    </subcellularLocation>
    <subcellularLocation>
        <location evidence="2">Mitochondrion intermembrane space</location>
    </subcellularLocation>
</comment>
<dbReference type="SUPFAM" id="SSF54637">
    <property type="entry name" value="Thioesterase/thiol ester dehydrase-isomerase"/>
    <property type="match status" value="1"/>
</dbReference>
<dbReference type="InterPro" id="IPR006683">
    <property type="entry name" value="Thioestr_dom"/>
</dbReference>
<evidence type="ECO:0000259" key="28">
    <source>
        <dbReference type="Pfam" id="PF03061"/>
    </source>
</evidence>
<evidence type="ECO:0000256" key="18">
    <source>
        <dbReference type="ARBA" id="ARBA00038456"/>
    </source>
</evidence>
<evidence type="ECO:0000256" key="27">
    <source>
        <dbReference type="SAM" id="MobiDB-lite"/>
    </source>
</evidence>
<evidence type="ECO:0000256" key="13">
    <source>
        <dbReference type="ARBA" id="ARBA00023128"/>
    </source>
</evidence>
<proteinExistence type="inferred from homology"/>
<evidence type="ECO:0000256" key="1">
    <source>
        <dbReference type="ARBA" id="ARBA00004496"/>
    </source>
</evidence>
<dbReference type="EC" id="3.1.2.2" evidence="19"/>
<keyword evidence="10" id="KW-0276">Fatty acid metabolism</keyword>
<evidence type="ECO:0000256" key="4">
    <source>
        <dbReference type="ARBA" id="ARBA00004637"/>
    </source>
</evidence>
<evidence type="ECO:0000256" key="12">
    <source>
        <dbReference type="ARBA" id="ARBA00023098"/>
    </source>
</evidence>
<evidence type="ECO:0000256" key="16">
    <source>
        <dbReference type="ARBA" id="ARBA00035852"/>
    </source>
</evidence>
<comment type="catalytic activity">
    <reaction evidence="17">
        <text>(9Z)-octadecenoyl-CoA + H2O = (9Z)-octadecenoate + CoA + H(+)</text>
        <dbReference type="Rhea" id="RHEA:40139"/>
        <dbReference type="ChEBI" id="CHEBI:15377"/>
        <dbReference type="ChEBI" id="CHEBI:15378"/>
        <dbReference type="ChEBI" id="CHEBI:30823"/>
        <dbReference type="ChEBI" id="CHEBI:57287"/>
        <dbReference type="ChEBI" id="CHEBI:57387"/>
    </reaction>
    <physiologicalReaction direction="left-to-right" evidence="17">
        <dbReference type="Rhea" id="RHEA:40140"/>
    </physiologicalReaction>
</comment>
<evidence type="ECO:0000256" key="17">
    <source>
        <dbReference type="ARBA" id="ARBA00037002"/>
    </source>
</evidence>
<keyword evidence="6" id="KW-0963">Cytoplasm</keyword>
<evidence type="ECO:0000256" key="26">
    <source>
        <dbReference type="ARBA" id="ARBA00048180"/>
    </source>
</evidence>
<evidence type="ECO:0000256" key="14">
    <source>
        <dbReference type="ARBA" id="ARBA00023136"/>
    </source>
</evidence>
<evidence type="ECO:0000313" key="30">
    <source>
        <dbReference type="Proteomes" id="UP000481153"/>
    </source>
</evidence>
<keyword evidence="15" id="KW-0966">Cell projection</keyword>
<evidence type="ECO:0000256" key="22">
    <source>
        <dbReference type="ARBA" id="ARBA00047588"/>
    </source>
</evidence>
<evidence type="ECO:0000256" key="6">
    <source>
        <dbReference type="ARBA" id="ARBA00022490"/>
    </source>
</evidence>
<dbReference type="PANTHER" id="PTHR12418">
    <property type="entry name" value="ACYL-COENZYME A THIOESTERASE THEM4"/>
    <property type="match status" value="1"/>
</dbReference>
<keyword evidence="7" id="KW-0053">Apoptosis</keyword>
<comment type="catalytic activity">
    <reaction evidence="22">
        <text>octanoyl-CoA + H2O = octanoate + CoA + H(+)</text>
        <dbReference type="Rhea" id="RHEA:30143"/>
        <dbReference type="ChEBI" id="CHEBI:15377"/>
        <dbReference type="ChEBI" id="CHEBI:15378"/>
        <dbReference type="ChEBI" id="CHEBI:25646"/>
        <dbReference type="ChEBI" id="CHEBI:57287"/>
        <dbReference type="ChEBI" id="CHEBI:57386"/>
    </reaction>
    <physiologicalReaction direction="left-to-right" evidence="22">
        <dbReference type="Rhea" id="RHEA:30144"/>
    </physiologicalReaction>
</comment>
<name>A0A6G0XES6_9STRA</name>